<dbReference type="KEGG" id="dpx:DAPPUDRAFT_237799"/>
<dbReference type="HOGENOM" id="CLU_1220766_0_0_1"/>
<accession>E9G4E9</accession>
<dbReference type="InParanoid" id="E9G4E9"/>
<dbReference type="AlphaFoldDB" id="E9G4E9"/>
<dbReference type="OrthoDB" id="6365066at2759"/>
<proteinExistence type="predicted"/>
<reference evidence="1 2" key="1">
    <citation type="journal article" date="2011" name="Science">
        <title>The ecoresponsive genome of Daphnia pulex.</title>
        <authorList>
            <person name="Colbourne J.K."/>
            <person name="Pfrender M.E."/>
            <person name="Gilbert D."/>
            <person name="Thomas W.K."/>
            <person name="Tucker A."/>
            <person name="Oakley T.H."/>
            <person name="Tokishita S."/>
            <person name="Aerts A."/>
            <person name="Arnold G.J."/>
            <person name="Basu M.K."/>
            <person name="Bauer D.J."/>
            <person name="Caceres C.E."/>
            <person name="Carmel L."/>
            <person name="Casola C."/>
            <person name="Choi J.H."/>
            <person name="Detter J.C."/>
            <person name="Dong Q."/>
            <person name="Dusheyko S."/>
            <person name="Eads B.D."/>
            <person name="Frohlich T."/>
            <person name="Geiler-Samerotte K.A."/>
            <person name="Gerlach D."/>
            <person name="Hatcher P."/>
            <person name="Jogdeo S."/>
            <person name="Krijgsveld J."/>
            <person name="Kriventseva E.V."/>
            <person name="Kultz D."/>
            <person name="Laforsch C."/>
            <person name="Lindquist E."/>
            <person name="Lopez J."/>
            <person name="Manak J.R."/>
            <person name="Muller J."/>
            <person name="Pangilinan J."/>
            <person name="Patwardhan R.P."/>
            <person name="Pitluck S."/>
            <person name="Pritham E.J."/>
            <person name="Rechtsteiner A."/>
            <person name="Rho M."/>
            <person name="Rogozin I.B."/>
            <person name="Sakarya O."/>
            <person name="Salamov A."/>
            <person name="Schaack S."/>
            <person name="Shapiro H."/>
            <person name="Shiga Y."/>
            <person name="Skalitzky C."/>
            <person name="Smith Z."/>
            <person name="Souvorov A."/>
            <person name="Sung W."/>
            <person name="Tang Z."/>
            <person name="Tsuchiya D."/>
            <person name="Tu H."/>
            <person name="Vos H."/>
            <person name="Wang M."/>
            <person name="Wolf Y.I."/>
            <person name="Yamagata H."/>
            <person name="Yamada T."/>
            <person name="Ye Y."/>
            <person name="Shaw J.R."/>
            <person name="Andrews J."/>
            <person name="Crease T.J."/>
            <person name="Tang H."/>
            <person name="Lucas S.M."/>
            <person name="Robertson H.M."/>
            <person name="Bork P."/>
            <person name="Koonin E.V."/>
            <person name="Zdobnov E.M."/>
            <person name="Grigoriev I.V."/>
            <person name="Lynch M."/>
            <person name="Boore J.L."/>
        </authorList>
    </citation>
    <scope>NUCLEOTIDE SEQUENCE [LARGE SCALE GENOMIC DNA]</scope>
</reference>
<organism evidence="1 2">
    <name type="scientific">Daphnia pulex</name>
    <name type="common">Water flea</name>
    <dbReference type="NCBI Taxonomy" id="6669"/>
    <lineage>
        <taxon>Eukaryota</taxon>
        <taxon>Metazoa</taxon>
        <taxon>Ecdysozoa</taxon>
        <taxon>Arthropoda</taxon>
        <taxon>Crustacea</taxon>
        <taxon>Branchiopoda</taxon>
        <taxon>Diplostraca</taxon>
        <taxon>Cladocera</taxon>
        <taxon>Anomopoda</taxon>
        <taxon>Daphniidae</taxon>
        <taxon>Daphnia</taxon>
    </lineage>
</organism>
<gene>
    <name evidence="1" type="ORF">DAPPUDRAFT_237799</name>
</gene>
<sequence>MLDRHECAKQYHVIIQRIRGGNFKPMYVHLGKRLHYVYGNPNELICMVTLTSMVVFCLITPTTLAASGFLQPARTLTIAKSVNFHYQPPEVKMDTGTKTTTTTTTTTTTLTVDDTNVSFLFKVKVYPFRHKLIAAVTANNQEMMKATARFGGPETGVVKRPTPNGNNNNNGVVAFGVDLGLPGTLGGMGYGHQIPFSIPFETFSISSVQVRTESHLANDISDDHAEY</sequence>
<dbReference type="EMBL" id="GL732532">
    <property type="protein sequence ID" value="EFX85567.1"/>
    <property type="molecule type" value="Genomic_DNA"/>
</dbReference>
<name>E9G4E9_DAPPU</name>
<dbReference type="Proteomes" id="UP000000305">
    <property type="component" value="Unassembled WGS sequence"/>
</dbReference>
<protein>
    <submittedName>
        <fullName evidence="1">Uncharacterized protein</fullName>
    </submittedName>
</protein>
<evidence type="ECO:0000313" key="1">
    <source>
        <dbReference type="EMBL" id="EFX85567.1"/>
    </source>
</evidence>
<evidence type="ECO:0000313" key="2">
    <source>
        <dbReference type="Proteomes" id="UP000000305"/>
    </source>
</evidence>
<keyword evidence="2" id="KW-1185">Reference proteome</keyword>